<sequence length="120" mass="13812">MKDVRKLIIEHLEQIGEPQPASRIANAIDYSHGYVLKESKELLKEDYINGEKNRNVPFYEINGEIEVISNNRKQLLILVKKHAPGRLDAAENMTVPELQRLLRSISDGVVGVQKSWEFWT</sequence>
<proteinExistence type="predicted"/>
<protein>
    <submittedName>
        <fullName evidence="1">Iron-sulfur cluster containing transcriptional regulator</fullName>
    </submittedName>
</protein>
<dbReference type="InterPro" id="IPR036390">
    <property type="entry name" value="WH_DNA-bd_sf"/>
</dbReference>
<accession>A0A346PDV9</accession>
<organism evidence="1 2">
    <name type="scientific">Natrarchaeobaculum sulfurireducens</name>
    <dbReference type="NCBI Taxonomy" id="2044521"/>
    <lineage>
        <taxon>Archaea</taxon>
        <taxon>Methanobacteriati</taxon>
        <taxon>Methanobacteriota</taxon>
        <taxon>Stenosarchaea group</taxon>
        <taxon>Halobacteria</taxon>
        <taxon>Halobacteriales</taxon>
        <taxon>Natrialbaceae</taxon>
        <taxon>Natrarchaeobaculum</taxon>
    </lineage>
</organism>
<dbReference type="AlphaFoldDB" id="A0A346PDV9"/>
<evidence type="ECO:0000313" key="2">
    <source>
        <dbReference type="Proteomes" id="UP000258707"/>
    </source>
</evidence>
<dbReference type="RefSeq" id="WP_117363847.1">
    <property type="nucleotide sequence ID" value="NZ_CP024047.1"/>
</dbReference>
<reference evidence="2" key="1">
    <citation type="submission" date="2017-10" db="EMBL/GenBank/DDBJ databases">
        <title>Phenotypic and genomic properties of facultatively anaerobic sulfur-reducing natronoarchaea from hypersaline soda lakes.</title>
        <authorList>
            <person name="Sorokin D.Y."/>
            <person name="Kublanov I.V."/>
            <person name="Roman P."/>
            <person name="Sinninghe Damste J.S."/>
            <person name="Golyshin P.N."/>
            <person name="Rojo D."/>
            <person name="Ciordia S."/>
            <person name="Mena Md.C."/>
            <person name="Ferrer M."/>
            <person name="Messina E."/>
            <person name="Smedile F."/>
            <person name="La Spada G."/>
            <person name="La Cono V."/>
            <person name="Yakimov M.M."/>
        </authorList>
    </citation>
    <scope>NUCLEOTIDE SEQUENCE [LARGE SCALE GENOMIC DNA]</scope>
    <source>
        <strain evidence="2">AArc1</strain>
    </source>
</reference>
<dbReference type="GeneID" id="37638172"/>
<dbReference type="SUPFAM" id="SSF46785">
    <property type="entry name" value="Winged helix' DNA-binding domain"/>
    <property type="match status" value="1"/>
</dbReference>
<dbReference type="EMBL" id="CP024047">
    <property type="protein sequence ID" value="AXR77704.1"/>
    <property type="molecule type" value="Genomic_DNA"/>
</dbReference>
<evidence type="ECO:0000313" key="1">
    <source>
        <dbReference type="EMBL" id="AXR77704.1"/>
    </source>
</evidence>
<dbReference type="Proteomes" id="UP000258707">
    <property type="component" value="Chromosome"/>
</dbReference>
<gene>
    <name evidence="1" type="ORF">AArc1_1369</name>
</gene>
<name>A0A346PDV9_9EURY</name>
<dbReference type="KEGG" id="nan:AArc1_1369"/>